<dbReference type="InterPro" id="IPR005828">
    <property type="entry name" value="MFS_sugar_transport-like"/>
</dbReference>
<sequence>MKLNLFGRGFTLQLAITVACEMAFILFGWRDSADHLLLRAAFDDWAVCHGHWDGYVCKTIKTGLPAVDIEEALTDLYLGIETSTVPMYQAELCEAHKRGRLVCSEALFVGLGIVIAYFFDYGMSFTGAGALAWRLPIACQMIFSFVVIALVFGLPESPRYLYNKGRNEEALQVLCDVYDRAPDHPKIVKEQNDILEAIRLETQEGGYSWARLFHRDEVQTGKRVLLAYGMQFMNQVGGINLVVAAGECRAAEESVIAAGWHYMLIFGASVNCIPWVYVPEILPLHARAKGTAIGISSNWLWNFVIVMITPVIINRLQWKAYLIFMCTNLAFIPLVYFCYPETANLTLEEIDLLYTQPGVPARKVAKQLQKERRLRQQQQQQGDKVIGSAGTDSERDEKAASADHAENAEPAVEKTKTETV</sequence>
<feature type="compositionally biased region" description="Basic and acidic residues" evidence="5">
    <location>
        <begin position="392"/>
        <end position="420"/>
    </location>
</feature>
<dbReference type="STRING" id="1408163.A0A0F4YQP2"/>
<accession>A0A0F4YQP2</accession>
<dbReference type="GeneID" id="25317723"/>
<gene>
    <name evidence="7" type="ORF">T310_5378</name>
</gene>
<evidence type="ECO:0000256" key="6">
    <source>
        <dbReference type="SAM" id="Phobius"/>
    </source>
</evidence>
<evidence type="ECO:0000313" key="8">
    <source>
        <dbReference type="Proteomes" id="UP000053958"/>
    </source>
</evidence>
<dbReference type="SUPFAM" id="SSF103473">
    <property type="entry name" value="MFS general substrate transporter"/>
    <property type="match status" value="1"/>
</dbReference>
<dbReference type="PANTHER" id="PTHR48022">
    <property type="entry name" value="PLASTIDIC GLUCOSE TRANSPORTER 4"/>
    <property type="match status" value="1"/>
</dbReference>
<protein>
    <submittedName>
        <fullName evidence="7">MFS sugar transporter</fullName>
    </submittedName>
</protein>
<keyword evidence="7" id="KW-0813">Transport</keyword>
<name>A0A0F4YQP2_RASE3</name>
<reference evidence="7 8" key="1">
    <citation type="submission" date="2015-04" db="EMBL/GenBank/DDBJ databases">
        <authorList>
            <person name="Heijne W.H."/>
            <person name="Fedorova N.D."/>
            <person name="Nierman W.C."/>
            <person name="Vollebregt A.W."/>
            <person name="Zhao Z."/>
            <person name="Wu L."/>
            <person name="Kumar M."/>
            <person name="Stam H."/>
            <person name="van den Berg M.A."/>
            <person name="Pel H.J."/>
        </authorList>
    </citation>
    <scope>NUCLEOTIDE SEQUENCE [LARGE SCALE GENOMIC DNA]</scope>
    <source>
        <strain evidence="7 8">CBS 393.64</strain>
    </source>
</reference>
<evidence type="ECO:0000256" key="1">
    <source>
        <dbReference type="ARBA" id="ARBA00004141"/>
    </source>
</evidence>
<keyword evidence="4 6" id="KW-0472">Membrane</keyword>
<dbReference type="RefSeq" id="XP_013327214.1">
    <property type="nucleotide sequence ID" value="XM_013471760.1"/>
</dbReference>
<evidence type="ECO:0000256" key="3">
    <source>
        <dbReference type="ARBA" id="ARBA00022989"/>
    </source>
</evidence>
<dbReference type="OrthoDB" id="6612291at2759"/>
<keyword evidence="3 6" id="KW-1133">Transmembrane helix</keyword>
<dbReference type="PANTHER" id="PTHR48022:SF72">
    <property type="entry name" value="MAJOR FACILITATOR SUPERFAMILY (MFS) PROFILE DOMAIN-CONTAINING PROTEIN-RELATED"/>
    <property type="match status" value="1"/>
</dbReference>
<feature type="transmembrane region" description="Helical" evidence="6">
    <location>
        <begin position="320"/>
        <end position="337"/>
    </location>
</feature>
<feature type="transmembrane region" description="Helical" evidence="6">
    <location>
        <begin position="101"/>
        <end position="119"/>
    </location>
</feature>
<proteinExistence type="predicted"/>
<evidence type="ECO:0000313" key="7">
    <source>
        <dbReference type="EMBL" id="KKA20602.1"/>
    </source>
</evidence>
<dbReference type="PROSITE" id="PS51257">
    <property type="entry name" value="PROKAR_LIPOPROTEIN"/>
    <property type="match status" value="1"/>
</dbReference>
<feature type="transmembrane region" description="Helical" evidence="6">
    <location>
        <begin position="12"/>
        <end position="29"/>
    </location>
</feature>
<organism evidence="7 8">
    <name type="scientific">Rasamsonia emersonii (strain ATCC 16479 / CBS 393.64 / IMI 116815)</name>
    <dbReference type="NCBI Taxonomy" id="1408163"/>
    <lineage>
        <taxon>Eukaryota</taxon>
        <taxon>Fungi</taxon>
        <taxon>Dikarya</taxon>
        <taxon>Ascomycota</taxon>
        <taxon>Pezizomycotina</taxon>
        <taxon>Eurotiomycetes</taxon>
        <taxon>Eurotiomycetidae</taxon>
        <taxon>Eurotiales</taxon>
        <taxon>Trichocomaceae</taxon>
        <taxon>Rasamsonia</taxon>
    </lineage>
</organism>
<evidence type="ECO:0000256" key="2">
    <source>
        <dbReference type="ARBA" id="ARBA00022692"/>
    </source>
</evidence>
<dbReference type="InterPro" id="IPR050360">
    <property type="entry name" value="MFS_Sugar_Transporters"/>
</dbReference>
<keyword evidence="2 6" id="KW-0812">Transmembrane</keyword>
<comment type="subcellular location">
    <subcellularLocation>
        <location evidence="1">Membrane</location>
        <topology evidence="1">Multi-pass membrane protein</topology>
    </subcellularLocation>
</comment>
<dbReference type="InterPro" id="IPR036259">
    <property type="entry name" value="MFS_trans_sf"/>
</dbReference>
<feature type="transmembrane region" description="Helical" evidence="6">
    <location>
        <begin position="290"/>
        <end position="313"/>
    </location>
</feature>
<evidence type="ECO:0000256" key="4">
    <source>
        <dbReference type="ARBA" id="ARBA00023136"/>
    </source>
</evidence>
<feature type="transmembrane region" description="Helical" evidence="6">
    <location>
        <begin position="131"/>
        <end position="154"/>
    </location>
</feature>
<dbReference type="Proteomes" id="UP000053958">
    <property type="component" value="Unassembled WGS sequence"/>
</dbReference>
<dbReference type="EMBL" id="LASV01000245">
    <property type="protein sequence ID" value="KKA20602.1"/>
    <property type="molecule type" value="Genomic_DNA"/>
</dbReference>
<keyword evidence="8" id="KW-1185">Reference proteome</keyword>
<dbReference type="AlphaFoldDB" id="A0A0F4YQP2"/>
<dbReference type="GO" id="GO:0016020">
    <property type="term" value="C:membrane"/>
    <property type="evidence" value="ECO:0007669"/>
    <property type="project" value="UniProtKB-SubCell"/>
</dbReference>
<dbReference type="Pfam" id="PF00083">
    <property type="entry name" value="Sugar_tr"/>
    <property type="match status" value="2"/>
</dbReference>
<feature type="region of interest" description="Disordered" evidence="5">
    <location>
        <begin position="372"/>
        <end position="420"/>
    </location>
</feature>
<evidence type="ECO:0000256" key="5">
    <source>
        <dbReference type="SAM" id="MobiDB-lite"/>
    </source>
</evidence>
<dbReference type="Gene3D" id="1.20.1250.20">
    <property type="entry name" value="MFS general substrate transporter like domains"/>
    <property type="match status" value="2"/>
</dbReference>
<feature type="transmembrane region" description="Helical" evidence="6">
    <location>
        <begin position="259"/>
        <end position="278"/>
    </location>
</feature>
<comment type="caution">
    <text evidence="7">The sequence shown here is derived from an EMBL/GenBank/DDBJ whole genome shotgun (WGS) entry which is preliminary data.</text>
</comment>
<dbReference type="GO" id="GO:0005351">
    <property type="term" value="F:carbohydrate:proton symporter activity"/>
    <property type="evidence" value="ECO:0007669"/>
    <property type="project" value="TreeGrafter"/>
</dbReference>
<keyword evidence="7" id="KW-0762">Sugar transport</keyword>